<gene>
    <name evidence="2" type="ORF">GYMLUDRAFT_71690</name>
</gene>
<evidence type="ECO:0000313" key="3">
    <source>
        <dbReference type="Proteomes" id="UP000053593"/>
    </source>
</evidence>
<feature type="compositionally biased region" description="Low complexity" evidence="1">
    <location>
        <begin position="170"/>
        <end position="179"/>
    </location>
</feature>
<organism evidence="2 3">
    <name type="scientific">Collybiopsis luxurians FD-317 M1</name>
    <dbReference type="NCBI Taxonomy" id="944289"/>
    <lineage>
        <taxon>Eukaryota</taxon>
        <taxon>Fungi</taxon>
        <taxon>Dikarya</taxon>
        <taxon>Basidiomycota</taxon>
        <taxon>Agaricomycotina</taxon>
        <taxon>Agaricomycetes</taxon>
        <taxon>Agaricomycetidae</taxon>
        <taxon>Agaricales</taxon>
        <taxon>Marasmiineae</taxon>
        <taxon>Omphalotaceae</taxon>
        <taxon>Collybiopsis</taxon>
        <taxon>Collybiopsis luxurians</taxon>
    </lineage>
</organism>
<protein>
    <submittedName>
        <fullName evidence="2">Uncharacterized protein</fullName>
    </submittedName>
</protein>
<dbReference type="HOGENOM" id="CLU_078256_0_0_1"/>
<dbReference type="EMBL" id="KN834763">
    <property type="protein sequence ID" value="KIK63549.1"/>
    <property type="molecule type" value="Genomic_DNA"/>
</dbReference>
<accession>A0A0D0CKX2</accession>
<feature type="region of interest" description="Disordered" evidence="1">
    <location>
        <begin position="73"/>
        <end position="142"/>
    </location>
</feature>
<name>A0A0D0CKX2_9AGAR</name>
<feature type="compositionally biased region" description="Basic residues" evidence="1">
    <location>
        <begin position="234"/>
        <end position="246"/>
    </location>
</feature>
<evidence type="ECO:0000256" key="1">
    <source>
        <dbReference type="SAM" id="MobiDB-lite"/>
    </source>
</evidence>
<proteinExistence type="predicted"/>
<dbReference type="Proteomes" id="UP000053593">
    <property type="component" value="Unassembled WGS sequence"/>
</dbReference>
<sequence>MSGKKLSNGTLSLRFMQNAQRAKQLKEVELEKAHVEDDGQWEIAKEIRDSWGPPAESDSTVSYEQSYLPFLFPSLPASGSTSVSPLPKGRRVFKRGKEIKTPEESESSGAAEPPAPAPGSPSSSSTRHNVKDKTATTTGRPVTKFTKVAKLAIFDNSQVGTDLRPPTNHSSLASSSTSSIAVAHPKNAFLKPAGVDSPKSSSTEEGIISGAREMKVKRERKISATQMDGEDGPKRKKKKKSKVAAD</sequence>
<keyword evidence="3" id="KW-1185">Reference proteome</keyword>
<evidence type="ECO:0000313" key="2">
    <source>
        <dbReference type="EMBL" id="KIK63549.1"/>
    </source>
</evidence>
<feature type="region of interest" description="Disordered" evidence="1">
    <location>
        <begin position="155"/>
        <end position="246"/>
    </location>
</feature>
<dbReference type="AlphaFoldDB" id="A0A0D0CKX2"/>
<dbReference type="OrthoDB" id="3251271at2759"/>
<reference evidence="2 3" key="1">
    <citation type="submission" date="2014-04" db="EMBL/GenBank/DDBJ databases">
        <title>Evolutionary Origins and Diversification of the Mycorrhizal Mutualists.</title>
        <authorList>
            <consortium name="DOE Joint Genome Institute"/>
            <consortium name="Mycorrhizal Genomics Consortium"/>
            <person name="Kohler A."/>
            <person name="Kuo A."/>
            <person name="Nagy L.G."/>
            <person name="Floudas D."/>
            <person name="Copeland A."/>
            <person name="Barry K.W."/>
            <person name="Cichocki N."/>
            <person name="Veneault-Fourrey C."/>
            <person name="LaButti K."/>
            <person name="Lindquist E.A."/>
            <person name="Lipzen A."/>
            <person name="Lundell T."/>
            <person name="Morin E."/>
            <person name="Murat C."/>
            <person name="Riley R."/>
            <person name="Ohm R."/>
            <person name="Sun H."/>
            <person name="Tunlid A."/>
            <person name="Henrissat B."/>
            <person name="Grigoriev I.V."/>
            <person name="Hibbett D.S."/>
            <person name="Martin F."/>
        </authorList>
    </citation>
    <scope>NUCLEOTIDE SEQUENCE [LARGE SCALE GENOMIC DNA]</scope>
    <source>
        <strain evidence="2 3">FD-317 M1</strain>
    </source>
</reference>